<dbReference type="STRING" id="6198.A0A074ZFA4"/>
<dbReference type="GeneID" id="20320842"/>
<evidence type="ECO:0000256" key="1">
    <source>
        <dbReference type="SAM" id="MobiDB-lite"/>
    </source>
</evidence>
<dbReference type="OrthoDB" id="425014at2759"/>
<reference evidence="2 3" key="1">
    <citation type="submission" date="2013-11" db="EMBL/GenBank/DDBJ databases">
        <title>Opisthorchis viverrini - life in the bile duct.</title>
        <authorList>
            <person name="Young N.D."/>
            <person name="Nagarajan N."/>
            <person name="Lin S.J."/>
            <person name="Korhonen P.K."/>
            <person name="Jex A.R."/>
            <person name="Hall R.S."/>
            <person name="Safavi-Hemami H."/>
            <person name="Kaewkong W."/>
            <person name="Bertrand D."/>
            <person name="Gao S."/>
            <person name="Seet Q."/>
            <person name="Wongkham S."/>
            <person name="Teh B.T."/>
            <person name="Wongkham C."/>
            <person name="Intapan P.M."/>
            <person name="Maleewong W."/>
            <person name="Yang X."/>
            <person name="Hu M."/>
            <person name="Wang Z."/>
            <person name="Hofmann A."/>
            <person name="Sternberg P.W."/>
            <person name="Tan P."/>
            <person name="Wang J."/>
            <person name="Gasser R.B."/>
        </authorList>
    </citation>
    <scope>NUCLEOTIDE SEQUENCE [LARGE SCALE GENOMIC DNA]</scope>
</reference>
<accession>A0A074ZFA4</accession>
<gene>
    <name evidence="2" type="ORF">T265_06663</name>
</gene>
<dbReference type="AlphaFoldDB" id="A0A074ZFA4"/>
<dbReference type="Proteomes" id="UP000054324">
    <property type="component" value="Unassembled WGS sequence"/>
</dbReference>
<proteinExistence type="predicted"/>
<dbReference type="RefSeq" id="XP_009170252.1">
    <property type="nucleotide sequence ID" value="XM_009171988.1"/>
</dbReference>
<dbReference type="PANTHER" id="PTHR47027">
    <property type="entry name" value="REVERSE TRANSCRIPTASE DOMAIN-CONTAINING PROTEIN"/>
    <property type="match status" value="1"/>
</dbReference>
<evidence type="ECO:0000313" key="3">
    <source>
        <dbReference type="Proteomes" id="UP000054324"/>
    </source>
</evidence>
<feature type="region of interest" description="Disordered" evidence="1">
    <location>
        <begin position="30"/>
        <end position="98"/>
    </location>
</feature>
<dbReference type="KEGG" id="ovi:T265_06663"/>
<name>A0A074ZFA4_OPIVI</name>
<organism evidence="2 3">
    <name type="scientific">Opisthorchis viverrini</name>
    <name type="common">Southeast Asian liver fluke</name>
    <dbReference type="NCBI Taxonomy" id="6198"/>
    <lineage>
        <taxon>Eukaryota</taxon>
        <taxon>Metazoa</taxon>
        <taxon>Spiralia</taxon>
        <taxon>Lophotrochozoa</taxon>
        <taxon>Platyhelminthes</taxon>
        <taxon>Trematoda</taxon>
        <taxon>Digenea</taxon>
        <taxon>Opisthorchiida</taxon>
        <taxon>Opisthorchiata</taxon>
        <taxon>Opisthorchiidae</taxon>
        <taxon>Opisthorchis</taxon>
    </lineage>
</organism>
<feature type="compositionally biased region" description="Basic and acidic residues" evidence="1">
    <location>
        <begin position="30"/>
        <end position="51"/>
    </location>
</feature>
<dbReference type="PANTHER" id="PTHR47027:SF20">
    <property type="entry name" value="REVERSE TRANSCRIPTASE-LIKE PROTEIN WITH RNA-DIRECTED DNA POLYMERASE DOMAIN"/>
    <property type="match status" value="1"/>
</dbReference>
<dbReference type="EMBL" id="KL596760">
    <property type="protein sequence ID" value="KER25966.1"/>
    <property type="molecule type" value="Genomic_DNA"/>
</dbReference>
<keyword evidence="3" id="KW-1185">Reference proteome</keyword>
<sequence>MAGLALPTQEAILERAGSIQKANPMIRRLSEDRPLDARKLGHNRSGVEARNRLPPGTKPDDPKLMTKPIVVISPCAPESRPTKPAGSPDSMRRKPEGLQNPGVQIVWEEDLVDLEYADDIVLMFEEEEKAQVFLDELTKVIPSFGMHFALTKCRVMLLVVQPLNRPLTIQGEVLEVVERFTYLGSCISSDCSVMDEVDARICKARAAFANLRHLWRQSGASLNTRGRTCSWLNVVTS</sequence>
<evidence type="ECO:0008006" key="4">
    <source>
        <dbReference type="Google" id="ProtNLM"/>
    </source>
</evidence>
<evidence type="ECO:0000313" key="2">
    <source>
        <dbReference type="EMBL" id="KER25966.1"/>
    </source>
</evidence>
<protein>
    <recommendedName>
        <fullName evidence="4">Reverse transcriptase domain-containing protein</fullName>
    </recommendedName>
</protein>
<dbReference type="CTD" id="20320842"/>